<evidence type="ECO:0000256" key="8">
    <source>
        <dbReference type="ARBA" id="ARBA00044968"/>
    </source>
</evidence>
<dbReference type="EMBL" id="JACONZ010000005">
    <property type="protein sequence ID" value="MBC5582268.1"/>
    <property type="molecule type" value="Genomic_DNA"/>
</dbReference>
<evidence type="ECO:0000256" key="7">
    <source>
        <dbReference type="ARBA" id="ARBA00044926"/>
    </source>
</evidence>
<dbReference type="NCBIfam" id="TIGR01990">
    <property type="entry name" value="bPGM"/>
    <property type="match status" value="1"/>
</dbReference>
<dbReference type="InterPro" id="IPR023198">
    <property type="entry name" value="PGP-like_dom2"/>
</dbReference>
<dbReference type="Gene3D" id="3.40.50.1000">
    <property type="entry name" value="HAD superfamily/HAD-like"/>
    <property type="match status" value="1"/>
</dbReference>
<dbReference type="SFLD" id="SFLDG01129">
    <property type="entry name" value="C1.5:_HAD__Beta-PGM__Phosphata"/>
    <property type="match status" value="1"/>
</dbReference>
<evidence type="ECO:0000256" key="10">
    <source>
        <dbReference type="PIRSR" id="PIRSR610972-1"/>
    </source>
</evidence>
<feature type="site" description="Important for catalytic activity and assists the phosphoryl transfer reaction to Asp8 by balancing charge and orienting the reacting groups" evidence="13">
    <location>
        <position position="113"/>
    </location>
</feature>
<keyword evidence="2" id="KW-0597">Phosphoprotein</keyword>
<feature type="binding site" evidence="11">
    <location>
        <begin position="8"/>
        <end position="10"/>
    </location>
    <ligand>
        <name>substrate</name>
    </ligand>
</feature>
<proteinExistence type="inferred from homology"/>
<evidence type="ECO:0000313" key="15">
    <source>
        <dbReference type="Proteomes" id="UP000659630"/>
    </source>
</evidence>
<feature type="binding site" evidence="12">
    <location>
        <position position="8"/>
    </location>
    <ligand>
        <name>Mg(2+)</name>
        <dbReference type="ChEBI" id="CHEBI:18420"/>
    </ligand>
</feature>
<keyword evidence="3 12" id="KW-0479">Metal-binding</keyword>
<dbReference type="GO" id="GO:0000287">
    <property type="term" value="F:magnesium ion binding"/>
    <property type="evidence" value="ECO:0007669"/>
    <property type="project" value="InterPro"/>
</dbReference>
<evidence type="ECO:0000313" key="14">
    <source>
        <dbReference type="EMBL" id="MBC5582268.1"/>
    </source>
</evidence>
<comment type="catalytic activity">
    <reaction evidence="7">
        <text>beta-D-glucose 1-phosphate = beta-D-glucose 6-phosphate</text>
        <dbReference type="Rhea" id="RHEA:20113"/>
        <dbReference type="ChEBI" id="CHEBI:57684"/>
        <dbReference type="ChEBI" id="CHEBI:58247"/>
        <dbReference type="EC" id="5.4.2.6"/>
    </reaction>
</comment>
<dbReference type="Pfam" id="PF00702">
    <property type="entry name" value="Hydrolase"/>
    <property type="match status" value="1"/>
</dbReference>
<dbReference type="SUPFAM" id="SSF56784">
    <property type="entry name" value="HAD-like"/>
    <property type="match status" value="1"/>
</dbReference>
<feature type="binding site" evidence="12">
    <location>
        <position position="168"/>
    </location>
    <ligand>
        <name>Mg(2+)</name>
        <dbReference type="ChEBI" id="CHEBI:18420"/>
    </ligand>
</feature>
<keyword evidence="15" id="KW-1185">Reference proteome</keyword>
<comment type="caution">
    <text evidence="14">The sequence shown here is derived from an EMBL/GenBank/DDBJ whole genome shotgun (WGS) entry which is preliminary data.</text>
</comment>
<feature type="binding site" evidence="11">
    <location>
        <position position="51"/>
    </location>
    <ligand>
        <name>substrate</name>
    </ligand>
</feature>
<evidence type="ECO:0000256" key="2">
    <source>
        <dbReference type="ARBA" id="ARBA00022553"/>
    </source>
</evidence>
<dbReference type="Proteomes" id="UP000659630">
    <property type="component" value="Unassembled WGS sequence"/>
</dbReference>
<feature type="binding site" evidence="11">
    <location>
        <position position="24"/>
    </location>
    <ligand>
        <name>substrate</name>
    </ligand>
</feature>
<keyword evidence="5 14" id="KW-0413">Isomerase</keyword>
<dbReference type="InterPro" id="IPR036412">
    <property type="entry name" value="HAD-like_sf"/>
</dbReference>
<organism evidence="14 15">
    <name type="scientific">Anaerofilum hominis</name>
    <dbReference type="NCBI Taxonomy" id="2763016"/>
    <lineage>
        <taxon>Bacteria</taxon>
        <taxon>Bacillati</taxon>
        <taxon>Bacillota</taxon>
        <taxon>Clostridia</taxon>
        <taxon>Eubacteriales</taxon>
        <taxon>Oscillospiraceae</taxon>
        <taxon>Anaerofilum</taxon>
    </lineage>
</organism>
<evidence type="ECO:0000256" key="1">
    <source>
        <dbReference type="ARBA" id="ARBA00006171"/>
    </source>
</evidence>
<accession>A0A923L1S7</accession>
<comment type="cofactor">
    <cofactor evidence="12">
        <name>Mg(2+)</name>
        <dbReference type="ChEBI" id="CHEBI:18420"/>
    </cofactor>
    <text evidence="12">Binds 2 magnesium ions per subunit.</text>
</comment>
<dbReference type="Gene3D" id="1.10.150.240">
    <property type="entry name" value="Putative phosphatase, domain 2"/>
    <property type="match status" value="1"/>
</dbReference>
<dbReference type="SFLD" id="SFLDG01135">
    <property type="entry name" value="C1.5.6:_HAD__Beta-PGM__Phospha"/>
    <property type="match status" value="1"/>
</dbReference>
<feature type="binding site" evidence="11">
    <location>
        <begin position="113"/>
        <end position="117"/>
    </location>
    <ligand>
        <name>substrate</name>
    </ligand>
</feature>
<keyword evidence="4 12" id="KW-0460">Magnesium</keyword>
<dbReference type="InterPro" id="IPR023214">
    <property type="entry name" value="HAD_sf"/>
</dbReference>
<sequence length="225" mass="24955">MHRGLLFDLDGVLVDTAKYHYLAWSKIAQELGLPFTLQDNERLKGVSRERSFEILLELGGRKMEAGKRAEYCARKNEYYLSCIRQMTRREILPGVCDFLQQARKKDYRIALGSASRNSRLILERLELLELFDAIVDGTAVHSAKPDPEVFLQGAKALGLAPGECIVFEDARAGIEAAHAGGMPAVGIGDKKDLPEADLCLPGLQGADLSEIERRLAEKREKGGTR</sequence>
<evidence type="ECO:0000256" key="11">
    <source>
        <dbReference type="PIRSR" id="PIRSR610972-2"/>
    </source>
</evidence>
<feature type="binding site" evidence="11">
    <location>
        <position position="144"/>
    </location>
    <ligand>
        <name>substrate</name>
    </ligand>
</feature>
<evidence type="ECO:0000256" key="3">
    <source>
        <dbReference type="ARBA" id="ARBA00022723"/>
    </source>
</evidence>
<gene>
    <name evidence="14" type="primary">pgmB</name>
    <name evidence="14" type="ORF">H8S23_12195</name>
</gene>
<keyword evidence="6" id="KW-0119">Carbohydrate metabolism</keyword>
<evidence type="ECO:0000256" key="6">
    <source>
        <dbReference type="ARBA" id="ARBA00023277"/>
    </source>
</evidence>
<dbReference type="InterPro" id="IPR006439">
    <property type="entry name" value="HAD-SF_hydro_IA"/>
</dbReference>
<dbReference type="PANTHER" id="PTHR46193:SF18">
    <property type="entry name" value="HEXITOL PHOSPHATASE B"/>
    <property type="match status" value="1"/>
</dbReference>
<feature type="site" description="Important for catalytic activity and assists the phosphoryl transfer reaction to Asp8 by balancing charge and orienting the reacting groups" evidence="13">
    <location>
        <position position="144"/>
    </location>
</feature>
<dbReference type="AlphaFoldDB" id="A0A923L1S7"/>
<dbReference type="PRINTS" id="PR00413">
    <property type="entry name" value="HADHALOGNASE"/>
</dbReference>
<dbReference type="InterPro" id="IPR010972">
    <property type="entry name" value="Beta-PGM"/>
</dbReference>
<feature type="binding site" evidence="11">
    <location>
        <begin position="43"/>
        <end position="48"/>
    </location>
    <ligand>
        <name>substrate</name>
    </ligand>
</feature>
<dbReference type="SFLD" id="SFLDS00003">
    <property type="entry name" value="Haloacid_Dehalogenase"/>
    <property type="match status" value="1"/>
</dbReference>
<dbReference type="GO" id="GO:0008801">
    <property type="term" value="F:beta-phosphoglucomutase activity"/>
    <property type="evidence" value="ECO:0007669"/>
    <property type="project" value="UniProtKB-EC"/>
</dbReference>
<dbReference type="CDD" id="cd02598">
    <property type="entry name" value="HAD_BPGM"/>
    <property type="match status" value="1"/>
</dbReference>
<evidence type="ECO:0000256" key="4">
    <source>
        <dbReference type="ARBA" id="ARBA00022842"/>
    </source>
</evidence>
<feature type="binding site" evidence="12">
    <location>
        <position position="169"/>
    </location>
    <ligand>
        <name>Mg(2+)</name>
        <dbReference type="ChEBI" id="CHEBI:18420"/>
    </ligand>
</feature>
<comment type="similarity">
    <text evidence="1">Belongs to the HAD-like hydrolase superfamily. CbbY/CbbZ/Gph/YieH family.</text>
</comment>
<dbReference type="PANTHER" id="PTHR46193">
    <property type="entry name" value="6-PHOSPHOGLUCONATE PHOSPHATASE"/>
    <property type="match status" value="1"/>
</dbReference>
<feature type="binding site" evidence="11">
    <location>
        <position position="75"/>
    </location>
    <ligand>
        <name>substrate</name>
    </ligand>
</feature>
<reference evidence="14" key="1">
    <citation type="submission" date="2020-08" db="EMBL/GenBank/DDBJ databases">
        <title>Genome public.</title>
        <authorList>
            <person name="Liu C."/>
            <person name="Sun Q."/>
        </authorList>
    </citation>
    <scope>NUCLEOTIDE SEQUENCE</scope>
    <source>
        <strain evidence="14">BX8</strain>
    </source>
</reference>
<evidence type="ECO:0000256" key="9">
    <source>
        <dbReference type="ARBA" id="ARBA00044991"/>
    </source>
</evidence>
<dbReference type="InterPro" id="IPR010976">
    <property type="entry name" value="B-phosphoglucomutase_hydrolase"/>
</dbReference>
<evidence type="ECO:0000256" key="12">
    <source>
        <dbReference type="PIRSR" id="PIRSR610972-3"/>
    </source>
</evidence>
<name>A0A923L1S7_9FIRM</name>
<evidence type="ECO:0000256" key="13">
    <source>
        <dbReference type="PIRSR" id="PIRSR610972-4"/>
    </source>
</evidence>
<feature type="active site" description="Proton donor/acceptor" evidence="10">
    <location>
        <position position="10"/>
    </location>
</feature>
<feature type="active site" description="Nucleophile" evidence="10">
    <location>
        <position position="8"/>
    </location>
</feature>
<dbReference type="NCBIfam" id="TIGR01509">
    <property type="entry name" value="HAD-SF-IA-v3"/>
    <property type="match status" value="1"/>
</dbReference>
<evidence type="ECO:0000256" key="5">
    <source>
        <dbReference type="ARBA" id="ARBA00023235"/>
    </source>
</evidence>
<dbReference type="EC" id="5.4.2.6" evidence="8"/>
<dbReference type="GO" id="GO:0005975">
    <property type="term" value="P:carbohydrate metabolic process"/>
    <property type="evidence" value="ECO:0007669"/>
    <property type="project" value="InterPro"/>
</dbReference>
<dbReference type="InterPro" id="IPR051600">
    <property type="entry name" value="Beta-PGM-like"/>
</dbReference>
<protein>
    <recommendedName>
        <fullName evidence="9">Beta-phosphoglucomutase</fullName>
        <ecNumber evidence="8">5.4.2.6</ecNumber>
    </recommendedName>
</protein>
<dbReference type="RefSeq" id="WP_186888633.1">
    <property type="nucleotide sequence ID" value="NZ_JACONZ010000005.1"/>
</dbReference>
<feature type="binding site" evidence="12">
    <location>
        <position position="10"/>
    </location>
    <ligand>
        <name>Mg(2+)</name>
        <dbReference type="ChEBI" id="CHEBI:18420"/>
    </ligand>
</feature>
<dbReference type="NCBIfam" id="TIGR02009">
    <property type="entry name" value="PGMB-YQAB-SF"/>
    <property type="match status" value="1"/>
</dbReference>